<evidence type="ECO:0000256" key="3">
    <source>
        <dbReference type="SAM" id="SignalP"/>
    </source>
</evidence>
<name>K7VY97_MAIZE</name>
<protein>
    <submittedName>
        <fullName evidence="4">GRAS transcription factor</fullName>
    </submittedName>
    <submittedName>
        <fullName evidence="5">Scarecrow-like protein 6</fullName>
    </submittedName>
</protein>
<gene>
    <name evidence="4" type="primary">GRAS71</name>
    <name evidence="5" type="ORF">ZEAMMB73_Zm00001d047123</name>
</gene>
<feature type="chain" id="PRO_5011207741" evidence="3">
    <location>
        <begin position="29"/>
        <end position="118"/>
    </location>
</feature>
<dbReference type="SMR" id="K7VY97"/>
<dbReference type="Pfam" id="PF03514">
    <property type="entry name" value="GRAS"/>
    <property type="match status" value="1"/>
</dbReference>
<organism evidence="5">
    <name type="scientific">Zea mays</name>
    <name type="common">Maize</name>
    <dbReference type="NCBI Taxonomy" id="4577"/>
    <lineage>
        <taxon>Eukaryota</taxon>
        <taxon>Viridiplantae</taxon>
        <taxon>Streptophyta</taxon>
        <taxon>Embryophyta</taxon>
        <taxon>Tracheophyta</taxon>
        <taxon>Spermatophyta</taxon>
        <taxon>Magnoliopsida</taxon>
        <taxon>Liliopsida</taxon>
        <taxon>Poales</taxon>
        <taxon>Poaceae</taxon>
        <taxon>PACMAD clade</taxon>
        <taxon>Panicoideae</taxon>
        <taxon>Andropogonodae</taxon>
        <taxon>Andropogoneae</taxon>
        <taxon>Tripsacinae</taxon>
        <taxon>Zea</taxon>
    </lineage>
</organism>
<reference evidence="5" key="2">
    <citation type="submission" date="2015-12" db="EMBL/GenBank/DDBJ databases">
        <title>Update maize B73 reference genome by single molecule sequencing technologies.</title>
        <authorList>
            <consortium name="Maize Genome Sequencing Project"/>
            <person name="Ware D."/>
        </authorList>
    </citation>
    <scope>NUCLEOTIDE SEQUENCE</scope>
    <source>
        <tissue evidence="5">Seedling</tissue>
    </source>
</reference>
<dbReference type="PaxDb" id="4577-GRMZM2G117949_P01"/>
<accession>K7VY97</accession>
<dbReference type="HOGENOM" id="CLU_2076558_0_0_1"/>
<proteinExistence type="predicted"/>
<evidence type="ECO:0000256" key="2">
    <source>
        <dbReference type="ARBA" id="ARBA00023163"/>
    </source>
</evidence>
<dbReference type="EMBL" id="KJ728335">
    <property type="protein sequence ID" value="AIB05826.1"/>
    <property type="molecule type" value="Genomic_DNA"/>
</dbReference>
<keyword evidence="1" id="KW-0805">Transcription regulation</keyword>
<dbReference type="InParanoid" id="K7VY97"/>
<dbReference type="InterPro" id="IPR005202">
    <property type="entry name" value="TF_GRAS"/>
</dbReference>
<dbReference type="EMBL" id="CM000785">
    <property type="protein sequence ID" value="AQL05645.1"/>
    <property type="molecule type" value="Genomic_DNA"/>
</dbReference>
<keyword evidence="2" id="KW-0804">Transcription</keyword>
<feature type="signal peptide" evidence="3">
    <location>
        <begin position="1"/>
        <end position="28"/>
    </location>
</feature>
<reference evidence="4" key="1">
    <citation type="submission" date="2014-04" db="EMBL/GenBank/DDBJ databases">
        <title>The Maize TFome - Development of a transcription factor open reading frame collection for functional genomics.</title>
        <authorList>
            <person name="Burdo B."/>
            <person name="Gray J."/>
            <person name="Goetting-Minesky M.P."/>
            <person name="Wittler B."/>
            <person name="Hunt M."/>
            <person name="Li T."/>
            <person name="Velliquette D."/>
            <person name="Thomas J."/>
            <person name="Gentzel I."/>
            <person name="Dos Santos Brito M."/>
            <person name="Mejia-Guerra M.K."/>
            <person name="Connolly L.N."/>
            <person name="Qaisi D."/>
            <person name="Li W."/>
            <person name="Casas M.I."/>
            <person name="Doseff A.I."/>
            <person name="Grotewold E."/>
        </authorList>
    </citation>
    <scope>NUCLEOTIDE SEQUENCE</scope>
</reference>
<evidence type="ECO:0000313" key="4">
    <source>
        <dbReference type="EMBL" id="AIB05826.1"/>
    </source>
</evidence>
<keyword evidence="3" id="KW-0732">Signal</keyword>
<evidence type="ECO:0000256" key="1">
    <source>
        <dbReference type="ARBA" id="ARBA00023015"/>
    </source>
</evidence>
<dbReference type="AlphaFoldDB" id="K7VY97"/>
<sequence length="118" mass="12755">MAIHLPAGSAHAAAAMLVVLRLIKRLSARVVVSVDHGYDHMESSFAAHLFQAFQSCVFLLDSVDASDTDVEAVARIERFLVQPSVELRVVSRHHAAAMDKQLAAPSRVVFASAGFVLM</sequence>
<evidence type="ECO:0000313" key="5">
    <source>
        <dbReference type="EMBL" id="AQL05645.1"/>
    </source>
</evidence>